<reference evidence="1" key="1">
    <citation type="submission" date="2021-06" db="EMBL/GenBank/DDBJ databases">
        <title>Parelaphostrongylus tenuis whole genome reference sequence.</title>
        <authorList>
            <person name="Garwood T.J."/>
            <person name="Larsen P.A."/>
            <person name="Fountain-Jones N.M."/>
            <person name="Garbe J.R."/>
            <person name="Macchietto M.G."/>
            <person name="Kania S.A."/>
            <person name="Gerhold R.W."/>
            <person name="Richards J.E."/>
            <person name="Wolf T.M."/>
        </authorList>
    </citation>
    <scope>NUCLEOTIDE SEQUENCE</scope>
    <source>
        <strain evidence="1">MNPRO001-30</strain>
        <tissue evidence="1">Meninges</tissue>
    </source>
</reference>
<dbReference type="AlphaFoldDB" id="A0AAD5M281"/>
<gene>
    <name evidence="1" type="ORF">KIN20_006748</name>
</gene>
<accession>A0AAD5M281</accession>
<evidence type="ECO:0000313" key="2">
    <source>
        <dbReference type="Proteomes" id="UP001196413"/>
    </source>
</evidence>
<name>A0AAD5M281_PARTN</name>
<evidence type="ECO:0000313" key="1">
    <source>
        <dbReference type="EMBL" id="KAJ1350852.1"/>
    </source>
</evidence>
<organism evidence="1 2">
    <name type="scientific">Parelaphostrongylus tenuis</name>
    <name type="common">Meningeal worm</name>
    <dbReference type="NCBI Taxonomy" id="148309"/>
    <lineage>
        <taxon>Eukaryota</taxon>
        <taxon>Metazoa</taxon>
        <taxon>Ecdysozoa</taxon>
        <taxon>Nematoda</taxon>
        <taxon>Chromadorea</taxon>
        <taxon>Rhabditida</taxon>
        <taxon>Rhabditina</taxon>
        <taxon>Rhabditomorpha</taxon>
        <taxon>Strongyloidea</taxon>
        <taxon>Metastrongylidae</taxon>
        <taxon>Parelaphostrongylus</taxon>
    </lineage>
</organism>
<sequence>MFAETSIVPPLVIETMSTLPKDKAPEELHITSATPTLNVTDVNLPIKCIDHGSYCRLWNILNFCDRKSVMNDPISTKCANLSTSLIQFITTCP</sequence>
<comment type="caution">
    <text evidence="1">The sequence shown here is derived from an EMBL/GenBank/DDBJ whole genome shotgun (WGS) entry which is preliminary data.</text>
</comment>
<protein>
    <submittedName>
        <fullName evidence="1">Uncharacterized protein</fullName>
    </submittedName>
</protein>
<dbReference type="EMBL" id="JAHQIW010000955">
    <property type="protein sequence ID" value="KAJ1350852.1"/>
    <property type="molecule type" value="Genomic_DNA"/>
</dbReference>
<dbReference type="Proteomes" id="UP001196413">
    <property type="component" value="Unassembled WGS sequence"/>
</dbReference>
<keyword evidence="2" id="KW-1185">Reference proteome</keyword>
<proteinExistence type="predicted"/>